<evidence type="ECO:0000256" key="4">
    <source>
        <dbReference type="SAM" id="MobiDB-lite"/>
    </source>
</evidence>
<dbReference type="GO" id="GO:0005634">
    <property type="term" value="C:nucleus"/>
    <property type="evidence" value="ECO:0007669"/>
    <property type="project" value="UniProtKB-SubCell"/>
</dbReference>
<comment type="similarity">
    <text evidence="2">Belongs to the lin-54 family.</text>
</comment>
<keyword evidence="3" id="KW-0539">Nucleus</keyword>
<dbReference type="PANTHER" id="PTHR12446">
    <property type="entry name" value="TESMIN/TSO1-RELATED"/>
    <property type="match status" value="1"/>
</dbReference>
<dbReference type="EMBL" id="JBBPBK010000007">
    <property type="protein sequence ID" value="KAK9281736.1"/>
    <property type="molecule type" value="Genomic_DNA"/>
</dbReference>
<protein>
    <recommendedName>
        <fullName evidence="5">CRC domain-containing protein</fullName>
    </recommendedName>
</protein>
<dbReference type="InterPro" id="IPR005172">
    <property type="entry name" value="CRC"/>
</dbReference>
<evidence type="ECO:0000256" key="2">
    <source>
        <dbReference type="ARBA" id="ARBA00007267"/>
    </source>
</evidence>
<feature type="region of interest" description="Disordered" evidence="4">
    <location>
        <begin position="1"/>
        <end position="92"/>
    </location>
</feature>
<evidence type="ECO:0000259" key="5">
    <source>
        <dbReference type="PROSITE" id="PS51634"/>
    </source>
</evidence>
<feature type="domain" description="CRC" evidence="5">
    <location>
        <begin position="98"/>
        <end position="221"/>
    </location>
</feature>
<reference evidence="6 7" key="1">
    <citation type="journal article" date="2024" name="Plant J.">
        <title>Genome sequences and population genomics reveal climatic adaptation and genomic divergence between two closely related sweetgum species.</title>
        <authorList>
            <person name="Xu W.Q."/>
            <person name="Ren C.Q."/>
            <person name="Zhang X.Y."/>
            <person name="Comes H.P."/>
            <person name="Liu X.H."/>
            <person name="Li Y.G."/>
            <person name="Kettle C.J."/>
            <person name="Jalonen R."/>
            <person name="Gaisberger H."/>
            <person name="Ma Y.Z."/>
            <person name="Qiu Y.X."/>
        </authorList>
    </citation>
    <scope>NUCLEOTIDE SEQUENCE [LARGE SCALE GENOMIC DNA]</scope>
    <source>
        <strain evidence="6">Hangzhou</strain>
    </source>
</reference>
<dbReference type="SMART" id="SM01114">
    <property type="entry name" value="CXC"/>
    <property type="match status" value="2"/>
</dbReference>
<sequence>MEESENGDFPPKPVEATETVTKTSDFPPKKLARQLDFTESCLPSMLAPRSSRLPPKPKRKSKSKRNPAPRSPSSAAKSRTPKPQPQATIEVKDGTLKDHKQCHCRQSKCLKLYCACFASGTYCDGCECDNCHNNVDNEAARQAAVDIILERHSNAFRPKITSSPHGNWDNRYKEKEILVVGKHKGCCCKKSGCLKRYCECFQANILCCENCKCVECKNLEGGEERWAFQLGKNCNTKTSAQQVNPSITGAIGFSGNCSSHAFKMRKIQELASSRNDPPIQGLAQYQQVNCLRAPGPPSDLSVVPVDHFVKSPVSGSSKFICRSLLADTIGPQDVRQLCSHLVVISEANKKLAEKNCMAIMQATRESQTTSFFSAKDMENCKGGLDVQKALSDDHLSENQVDITGADDSICGGDDAQIGRSVSPGPLTLMCDEKDALLMQAASPYRVLIHSCNADLYVEQERLVLASFQDCLNRLIYHGNLKETKCFSSATAETEGQHESIGKVLPATVKSGCPDAV</sequence>
<dbReference type="InterPro" id="IPR028307">
    <property type="entry name" value="Lin-54_fam"/>
</dbReference>
<gene>
    <name evidence="6" type="ORF">L1049_004640</name>
</gene>
<dbReference type="Proteomes" id="UP001415857">
    <property type="component" value="Unassembled WGS sequence"/>
</dbReference>
<proteinExistence type="inferred from homology"/>
<evidence type="ECO:0000256" key="3">
    <source>
        <dbReference type="ARBA" id="ARBA00023242"/>
    </source>
</evidence>
<dbReference type="Pfam" id="PF03638">
    <property type="entry name" value="TCR"/>
    <property type="match status" value="2"/>
</dbReference>
<dbReference type="PANTHER" id="PTHR12446:SF64">
    <property type="entry name" value="TESMIN_TSO1-LIKE CXC DOMAIN-CONTAINING PROTEIN"/>
    <property type="match status" value="1"/>
</dbReference>
<dbReference type="GO" id="GO:0006355">
    <property type="term" value="P:regulation of DNA-templated transcription"/>
    <property type="evidence" value="ECO:0007669"/>
    <property type="project" value="TreeGrafter"/>
</dbReference>
<name>A0AAP0RNT2_LIQFO</name>
<dbReference type="InterPro" id="IPR033467">
    <property type="entry name" value="Tesmin/TSO1-like_CXC"/>
</dbReference>
<comment type="caution">
    <text evidence="6">The sequence shown here is derived from an EMBL/GenBank/DDBJ whole genome shotgun (WGS) entry which is preliminary data.</text>
</comment>
<dbReference type="AlphaFoldDB" id="A0AAP0RNT2"/>
<dbReference type="PROSITE" id="PS51634">
    <property type="entry name" value="CRC"/>
    <property type="match status" value="1"/>
</dbReference>
<feature type="compositionally biased region" description="Basic residues" evidence="4">
    <location>
        <begin position="55"/>
        <end position="67"/>
    </location>
</feature>
<comment type="subcellular location">
    <subcellularLocation>
        <location evidence="1">Nucleus</location>
    </subcellularLocation>
</comment>
<keyword evidence="7" id="KW-1185">Reference proteome</keyword>
<feature type="compositionally biased region" description="Low complexity" evidence="4">
    <location>
        <begin position="68"/>
        <end position="78"/>
    </location>
</feature>
<evidence type="ECO:0000313" key="6">
    <source>
        <dbReference type="EMBL" id="KAK9281736.1"/>
    </source>
</evidence>
<accession>A0AAP0RNT2</accession>
<organism evidence="6 7">
    <name type="scientific">Liquidambar formosana</name>
    <name type="common">Formosan gum</name>
    <dbReference type="NCBI Taxonomy" id="63359"/>
    <lineage>
        <taxon>Eukaryota</taxon>
        <taxon>Viridiplantae</taxon>
        <taxon>Streptophyta</taxon>
        <taxon>Embryophyta</taxon>
        <taxon>Tracheophyta</taxon>
        <taxon>Spermatophyta</taxon>
        <taxon>Magnoliopsida</taxon>
        <taxon>eudicotyledons</taxon>
        <taxon>Gunneridae</taxon>
        <taxon>Pentapetalae</taxon>
        <taxon>Saxifragales</taxon>
        <taxon>Altingiaceae</taxon>
        <taxon>Liquidambar</taxon>
    </lineage>
</organism>
<evidence type="ECO:0000313" key="7">
    <source>
        <dbReference type="Proteomes" id="UP001415857"/>
    </source>
</evidence>
<evidence type="ECO:0000256" key="1">
    <source>
        <dbReference type="ARBA" id="ARBA00004123"/>
    </source>
</evidence>